<name>A0A9P5HHK5_9HYPO</name>
<dbReference type="SUPFAM" id="SSF55874">
    <property type="entry name" value="ATPase domain of HSP90 chaperone/DNA topoisomerase II/histidine kinase"/>
    <property type="match status" value="1"/>
</dbReference>
<reference evidence="2" key="1">
    <citation type="submission" date="2020-03" db="EMBL/GenBank/DDBJ databases">
        <title>Draft Genome Sequence of Cylindrodendrum hubeiense.</title>
        <authorList>
            <person name="Buettner E."/>
            <person name="Kellner H."/>
        </authorList>
    </citation>
    <scope>NUCLEOTIDE SEQUENCE</scope>
    <source>
        <strain evidence="2">IHI 201604</strain>
    </source>
</reference>
<dbReference type="Proteomes" id="UP000722485">
    <property type="component" value="Unassembled WGS sequence"/>
</dbReference>
<dbReference type="NCBIfam" id="NF047352">
    <property type="entry name" value="P_loop_sacsin"/>
    <property type="match status" value="1"/>
</dbReference>
<organism evidence="2 3">
    <name type="scientific">Cylindrodendrum hubeiense</name>
    <dbReference type="NCBI Taxonomy" id="595255"/>
    <lineage>
        <taxon>Eukaryota</taxon>
        <taxon>Fungi</taxon>
        <taxon>Dikarya</taxon>
        <taxon>Ascomycota</taxon>
        <taxon>Pezizomycotina</taxon>
        <taxon>Sordariomycetes</taxon>
        <taxon>Hypocreomycetidae</taxon>
        <taxon>Hypocreales</taxon>
        <taxon>Nectriaceae</taxon>
        <taxon>Cylindrodendrum</taxon>
    </lineage>
</organism>
<dbReference type="PANTHER" id="PTHR32387:SF0">
    <property type="entry name" value="PROTEIN NO VEIN"/>
    <property type="match status" value="1"/>
</dbReference>
<evidence type="ECO:0000256" key="1">
    <source>
        <dbReference type="SAM" id="MobiDB-lite"/>
    </source>
</evidence>
<keyword evidence="3" id="KW-1185">Reference proteome</keyword>
<evidence type="ECO:0000313" key="3">
    <source>
        <dbReference type="Proteomes" id="UP000722485"/>
    </source>
</evidence>
<dbReference type="AlphaFoldDB" id="A0A9P5HHK5"/>
<dbReference type="EMBL" id="JAANBB010000024">
    <property type="protein sequence ID" value="KAF7555069.1"/>
    <property type="molecule type" value="Genomic_DNA"/>
</dbReference>
<dbReference type="InterPro" id="IPR052957">
    <property type="entry name" value="Auxin_embryo_med"/>
</dbReference>
<accession>A0A9P5HHK5</accession>
<feature type="region of interest" description="Disordered" evidence="1">
    <location>
        <begin position="1"/>
        <end position="29"/>
    </location>
</feature>
<dbReference type="OrthoDB" id="1262810at2759"/>
<proteinExistence type="predicted"/>
<protein>
    <submittedName>
        <fullName evidence="2">Uncharacterized protein</fullName>
    </submittedName>
</protein>
<dbReference type="InterPro" id="IPR036890">
    <property type="entry name" value="HATPase_C_sf"/>
</dbReference>
<gene>
    <name evidence="2" type="ORF">G7Z17_g2424</name>
</gene>
<feature type="compositionally biased region" description="Basic and acidic residues" evidence="1">
    <location>
        <begin position="7"/>
        <end position="17"/>
    </location>
</feature>
<dbReference type="PANTHER" id="PTHR32387">
    <property type="entry name" value="WU:FJ29H11"/>
    <property type="match status" value="1"/>
</dbReference>
<comment type="caution">
    <text evidence="2">The sequence shown here is derived from an EMBL/GenBank/DDBJ whole genome shotgun (WGS) entry which is preliminary data.</text>
</comment>
<dbReference type="Gene3D" id="3.30.565.10">
    <property type="entry name" value="Histidine kinase-like ATPase, C-terminal domain"/>
    <property type="match status" value="1"/>
</dbReference>
<sequence length="671" mass="76350">MIGSAKSKSEADSQIEHLRKKRGVNRQDQHEPDCLASMLDNSLQTISDQLYQNRSHFLLELIQNADDNTFAPKVIPSLSFTLSSVPGSQHLRTDCNEVGFTFEDVNSISHSGESTKKRVMGGQRGYIGEKGIGFKSVFKAADVVNIASGYYEFKFERNRFLGMVIPIPSPFPSGQRLLNHTQFLLNLRGDDDFKKIQDDLHNIEPQLLIFLRRIREFNIQTSYIKKRYRVDSDISNAVLGEVSTISSQRSNGATKEKKYLVTRQKARGLPIDPQRQGVTTSEVVLAFPINDSDSLGIGTQKVFAFLPIDDFGFKFLIHADFLLVASREGLDYDSAWNLALRNAIQQAFITAIKRFMYLPADQSGQGLRYGWPKYIKHHQSSQEFWNKLGQATLHDLRIKLYTPRLVCDLILDLHDGHPSSVANRTPEDLVKDAAYVFKYRNLFEREGAPKMYFLVKNQGSSSRRNNQIYIVDDASVPNLVDKYKDTPNTPFYILDELYENVHAEEEVTKRAFHKWLLHSKHISAVPILIRNHHPTAEWDFLQKAEVADLLRVVEQACKNTALLPQLLRPVSNLQVACLGREGRLQPLAELAIPTTDLLRACPHIAFANLPNPDTWKFLNKFGVPTTPNTTARLRELNALVSRHVELVDKDIVHECYRGLSRSPEQDKRIIL</sequence>
<evidence type="ECO:0000313" key="2">
    <source>
        <dbReference type="EMBL" id="KAF7555069.1"/>
    </source>
</evidence>